<dbReference type="InterPro" id="IPR001544">
    <property type="entry name" value="Aminotrans_IV"/>
</dbReference>
<dbReference type="GO" id="GO:0008696">
    <property type="term" value="F:4-amino-4-deoxychorismate lyase activity"/>
    <property type="evidence" value="ECO:0007669"/>
    <property type="project" value="TreeGrafter"/>
</dbReference>
<comment type="similarity">
    <text evidence="1">Belongs to the class-IV pyridoxal-phosphate-dependent aminotransferase family.</text>
</comment>
<dbReference type="InterPro" id="IPR043131">
    <property type="entry name" value="BCAT-like_N"/>
</dbReference>
<dbReference type="GO" id="GO:0008483">
    <property type="term" value="F:transaminase activity"/>
    <property type="evidence" value="ECO:0007669"/>
    <property type="project" value="UniProtKB-KW"/>
</dbReference>
<protein>
    <submittedName>
        <fullName evidence="2">Branched-subunit amino acid aminotransferase/4-amino-4-deoxychorismate lyase</fullName>
    </submittedName>
</protein>
<dbReference type="InterPro" id="IPR050571">
    <property type="entry name" value="Class-IV_PLP-Dep_Aminotrnsfr"/>
</dbReference>
<reference evidence="2 3" key="1">
    <citation type="submission" date="2020-08" db="EMBL/GenBank/DDBJ databases">
        <title>Sequencing the genomes of 1000 actinobacteria strains.</title>
        <authorList>
            <person name="Klenk H.-P."/>
        </authorList>
    </citation>
    <scope>NUCLEOTIDE SEQUENCE [LARGE SCALE GENOMIC DNA]</scope>
    <source>
        <strain evidence="2 3">DSM 43149</strain>
    </source>
</reference>
<organism evidence="2 3">
    <name type="scientific">Actinoplanes digitatis</name>
    <dbReference type="NCBI Taxonomy" id="1868"/>
    <lineage>
        <taxon>Bacteria</taxon>
        <taxon>Bacillati</taxon>
        <taxon>Actinomycetota</taxon>
        <taxon>Actinomycetes</taxon>
        <taxon>Micromonosporales</taxon>
        <taxon>Micromonosporaceae</taxon>
        <taxon>Actinoplanes</taxon>
    </lineage>
</organism>
<evidence type="ECO:0000313" key="2">
    <source>
        <dbReference type="EMBL" id="MBB4761435.1"/>
    </source>
</evidence>
<dbReference type="RefSeq" id="WP_184991835.1">
    <property type="nucleotide sequence ID" value="NZ_BOMK01000030.1"/>
</dbReference>
<dbReference type="PANTHER" id="PTHR42743">
    <property type="entry name" value="AMINO-ACID AMINOTRANSFERASE"/>
    <property type="match status" value="1"/>
</dbReference>
<keyword evidence="2" id="KW-0808">Transferase</keyword>
<dbReference type="EMBL" id="JACHNH010000001">
    <property type="protein sequence ID" value="MBB4761435.1"/>
    <property type="molecule type" value="Genomic_DNA"/>
</dbReference>
<dbReference type="NCBIfam" id="NF006734">
    <property type="entry name" value="PRK09266.1"/>
    <property type="match status" value="1"/>
</dbReference>
<accession>A0A7W7MPE3</accession>
<evidence type="ECO:0000313" key="3">
    <source>
        <dbReference type="Proteomes" id="UP000578112"/>
    </source>
</evidence>
<dbReference type="Pfam" id="PF01063">
    <property type="entry name" value="Aminotran_4"/>
    <property type="match status" value="1"/>
</dbReference>
<dbReference type="InterPro" id="IPR043132">
    <property type="entry name" value="BCAT-like_C"/>
</dbReference>
<comment type="caution">
    <text evidence="2">The sequence shown here is derived from an EMBL/GenBank/DDBJ whole genome shotgun (WGS) entry which is preliminary data.</text>
</comment>
<name>A0A7W7MPE3_9ACTN</name>
<sequence>MTAIESLALTNYGHFTTMRVEDGRVRGLGMHLDRLVSDCATLFSAELCPANLRERIRGAVAGLEGPVTVRVSVTDPGLSLARPSAPAHPELLITTRPAPPEDQPPLRVRSARYVRDVPAVKHTGLFGSLFERRRAQLDGYDDALFIGPDGLISEGVTWNIGFFDANNLIWPLADVLPGVTARLLAAAHDGPQRSEPISLSGLAGMTTAFATNSTGGIRPIASIDTTCFDTVNPLLDLLRKQYVDLVPKVI</sequence>
<dbReference type="Gene3D" id="3.20.10.10">
    <property type="entry name" value="D-amino Acid Aminotransferase, subunit A, domain 2"/>
    <property type="match status" value="1"/>
</dbReference>
<keyword evidence="2" id="KW-0032">Aminotransferase</keyword>
<dbReference type="Proteomes" id="UP000578112">
    <property type="component" value="Unassembled WGS sequence"/>
</dbReference>
<keyword evidence="3" id="KW-1185">Reference proteome</keyword>
<dbReference type="Gene3D" id="3.30.470.10">
    <property type="match status" value="1"/>
</dbReference>
<proteinExistence type="inferred from homology"/>
<dbReference type="GO" id="GO:0005829">
    <property type="term" value="C:cytosol"/>
    <property type="evidence" value="ECO:0007669"/>
    <property type="project" value="TreeGrafter"/>
</dbReference>
<dbReference type="SUPFAM" id="SSF56752">
    <property type="entry name" value="D-aminoacid aminotransferase-like PLP-dependent enzymes"/>
    <property type="match status" value="1"/>
</dbReference>
<gene>
    <name evidence="2" type="ORF">BJ971_001991</name>
</gene>
<dbReference type="PANTHER" id="PTHR42743:SF2">
    <property type="entry name" value="AMINODEOXYCHORISMATE LYASE"/>
    <property type="match status" value="1"/>
</dbReference>
<evidence type="ECO:0000256" key="1">
    <source>
        <dbReference type="ARBA" id="ARBA00009320"/>
    </source>
</evidence>
<dbReference type="GO" id="GO:0008153">
    <property type="term" value="P:4-aminobenzoate biosynthetic process"/>
    <property type="evidence" value="ECO:0007669"/>
    <property type="project" value="TreeGrafter"/>
</dbReference>
<dbReference type="InterPro" id="IPR036038">
    <property type="entry name" value="Aminotransferase-like"/>
</dbReference>
<dbReference type="AlphaFoldDB" id="A0A7W7MPE3"/>
<keyword evidence="2" id="KW-0456">Lyase</keyword>